<proteinExistence type="predicted"/>
<dbReference type="EMBL" id="FNZR01000008">
    <property type="protein sequence ID" value="SEL70044.1"/>
    <property type="molecule type" value="Genomic_DNA"/>
</dbReference>
<dbReference type="InterPro" id="IPR035897">
    <property type="entry name" value="Toll_tir_struct_dom_sf"/>
</dbReference>
<dbReference type="InterPro" id="IPR000157">
    <property type="entry name" value="TIR_dom"/>
</dbReference>
<evidence type="ECO:0000313" key="2">
    <source>
        <dbReference type="EMBL" id="SEL70044.1"/>
    </source>
</evidence>
<dbReference type="GO" id="GO:0007165">
    <property type="term" value="P:signal transduction"/>
    <property type="evidence" value="ECO:0007669"/>
    <property type="project" value="InterPro"/>
</dbReference>
<accession>A0A1H7SE91</accession>
<evidence type="ECO:0000313" key="3">
    <source>
        <dbReference type="Proteomes" id="UP000198916"/>
    </source>
</evidence>
<protein>
    <submittedName>
        <fullName evidence="2">TIR domain-containing protein</fullName>
    </submittedName>
</protein>
<gene>
    <name evidence="2" type="ORF">SAMN05421740_108211</name>
</gene>
<keyword evidence="3" id="KW-1185">Reference proteome</keyword>
<organism evidence="2 3">
    <name type="scientific">Parapedobacter koreensis</name>
    <dbReference type="NCBI Taxonomy" id="332977"/>
    <lineage>
        <taxon>Bacteria</taxon>
        <taxon>Pseudomonadati</taxon>
        <taxon>Bacteroidota</taxon>
        <taxon>Sphingobacteriia</taxon>
        <taxon>Sphingobacteriales</taxon>
        <taxon>Sphingobacteriaceae</taxon>
        <taxon>Parapedobacter</taxon>
    </lineage>
</organism>
<feature type="domain" description="TIR" evidence="1">
    <location>
        <begin position="25"/>
        <end position="114"/>
    </location>
</feature>
<dbReference type="Proteomes" id="UP000198916">
    <property type="component" value="Unassembled WGS sequence"/>
</dbReference>
<dbReference type="SUPFAM" id="SSF52200">
    <property type="entry name" value="Toll/Interleukin receptor TIR domain"/>
    <property type="match status" value="1"/>
</dbReference>
<dbReference type="STRING" id="332977.SAMN05421740_108211"/>
<dbReference type="Gene3D" id="3.40.50.10140">
    <property type="entry name" value="Toll/interleukin-1 receptor homology (TIR) domain"/>
    <property type="match status" value="1"/>
</dbReference>
<sequence>MAINRFYSTKQISRNSFLALGIKCVFISHQQKDKESAKKITDYLIAAGIDVYFDEYDKDLKIHHQSNNPKAVTDAIRTGINNSSHMLVVVSPNTLYSTWVPFEIGYGYDKTDLYALCLKGIPYRGLPEYVRSATIIRDIYDLNNLISRISKVDKEILLQKRMMSDYGNQTNPLRNVMDALINDSYS</sequence>
<dbReference type="AlphaFoldDB" id="A0A1H7SE91"/>
<reference evidence="3" key="1">
    <citation type="submission" date="2016-10" db="EMBL/GenBank/DDBJ databases">
        <authorList>
            <person name="Varghese N."/>
            <person name="Submissions S."/>
        </authorList>
    </citation>
    <scope>NUCLEOTIDE SEQUENCE [LARGE SCALE GENOMIC DNA]</scope>
    <source>
        <strain evidence="3">Jip14</strain>
    </source>
</reference>
<evidence type="ECO:0000259" key="1">
    <source>
        <dbReference type="Pfam" id="PF13676"/>
    </source>
</evidence>
<name>A0A1H7SE91_9SPHI</name>
<dbReference type="OrthoDB" id="9810385at2"/>
<dbReference type="Pfam" id="PF13676">
    <property type="entry name" value="TIR_2"/>
    <property type="match status" value="1"/>
</dbReference>
<dbReference type="RefSeq" id="WP_090607668.1">
    <property type="nucleotide sequence ID" value="NZ_FNZR01000008.1"/>
</dbReference>